<feature type="region of interest" description="Disordered" evidence="3">
    <location>
        <begin position="380"/>
        <end position="400"/>
    </location>
</feature>
<keyword evidence="2" id="KW-0175">Coiled coil</keyword>
<evidence type="ECO:0000313" key="5">
    <source>
        <dbReference type="EMBL" id="PKS06402.1"/>
    </source>
</evidence>
<reference evidence="5 6" key="1">
    <citation type="journal article" date="2017" name="G3 (Bethesda)">
        <title>First Draft Genome Sequence of the Pathogenic Fungus Lomentospora prolificans (Formerly Scedosporium prolificans).</title>
        <authorList>
            <person name="Luo R."/>
            <person name="Zimin A."/>
            <person name="Workman R."/>
            <person name="Fan Y."/>
            <person name="Pertea G."/>
            <person name="Grossman N."/>
            <person name="Wear M.P."/>
            <person name="Jia B."/>
            <person name="Miller H."/>
            <person name="Casadevall A."/>
            <person name="Timp W."/>
            <person name="Zhang S.X."/>
            <person name="Salzberg S.L."/>
        </authorList>
    </citation>
    <scope>NUCLEOTIDE SEQUENCE [LARGE SCALE GENOMIC DNA]</scope>
    <source>
        <strain evidence="5 6">JHH-5317</strain>
    </source>
</reference>
<evidence type="ECO:0000256" key="2">
    <source>
        <dbReference type="ARBA" id="ARBA00023054"/>
    </source>
</evidence>
<feature type="compositionally biased region" description="Low complexity" evidence="3">
    <location>
        <begin position="270"/>
        <end position="280"/>
    </location>
</feature>
<feature type="compositionally biased region" description="Basic and acidic residues" evidence="3">
    <location>
        <begin position="249"/>
        <end position="269"/>
    </location>
</feature>
<comment type="similarity">
    <text evidence="1">Belongs to the OPA3 family.</text>
</comment>
<dbReference type="SUPFAM" id="SSF89895">
    <property type="entry name" value="FYSH domain"/>
    <property type="match status" value="1"/>
</dbReference>
<dbReference type="EMBL" id="NLAX01001034">
    <property type="protein sequence ID" value="PKS06402.1"/>
    <property type="molecule type" value="Genomic_DNA"/>
</dbReference>
<dbReference type="Gene3D" id="3.30.1250.10">
    <property type="entry name" value="Ribosome maturation protein SBDS, N-terminal domain"/>
    <property type="match status" value="1"/>
</dbReference>
<keyword evidence="6" id="KW-1185">Reference proteome</keyword>
<dbReference type="VEuPathDB" id="FungiDB:jhhlp_007150"/>
<dbReference type="Pfam" id="PF07047">
    <property type="entry name" value="OPA3"/>
    <property type="match status" value="1"/>
</dbReference>
<evidence type="ECO:0000313" key="6">
    <source>
        <dbReference type="Proteomes" id="UP000233524"/>
    </source>
</evidence>
<comment type="caution">
    <text evidence="5">The sequence shown here is derived from an EMBL/GenBank/DDBJ whole genome shotgun (WGS) entry which is preliminary data.</text>
</comment>
<evidence type="ECO:0000256" key="1">
    <source>
        <dbReference type="ARBA" id="ARBA00007584"/>
    </source>
</evidence>
<dbReference type="InterPro" id="IPR036786">
    <property type="entry name" value="Ribosome_mat_SBDS_N_sf"/>
</dbReference>
<dbReference type="GO" id="GO:0005739">
    <property type="term" value="C:mitochondrion"/>
    <property type="evidence" value="ECO:0007669"/>
    <property type="project" value="TreeGrafter"/>
</dbReference>
<feature type="region of interest" description="Disordered" evidence="3">
    <location>
        <begin position="249"/>
        <end position="283"/>
    </location>
</feature>
<organism evidence="5 6">
    <name type="scientific">Lomentospora prolificans</name>
    <dbReference type="NCBI Taxonomy" id="41688"/>
    <lineage>
        <taxon>Eukaryota</taxon>
        <taxon>Fungi</taxon>
        <taxon>Dikarya</taxon>
        <taxon>Ascomycota</taxon>
        <taxon>Pezizomycotina</taxon>
        <taxon>Sordariomycetes</taxon>
        <taxon>Hypocreomycetidae</taxon>
        <taxon>Microascales</taxon>
        <taxon>Microascaceae</taxon>
        <taxon>Lomentospora</taxon>
    </lineage>
</organism>
<proteinExistence type="inferred from homology"/>
<feature type="region of interest" description="Disordered" evidence="3">
    <location>
        <begin position="151"/>
        <end position="172"/>
    </location>
</feature>
<dbReference type="Pfam" id="PF01172">
    <property type="entry name" value="SBDS_N"/>
    <property type="match status" value="1"/>
</dbReference>
<dbReference type="AlphaFoldDB" id="A0A2N3N1X2"/>
<feature type="domain" description="Ribosome maturation protein SDO1/SBDS N-terminal" evidence="4">
    <location>
        <begin position="9"/>
        <end position="100"/>
    </location>
</feature>
<dbReference type="PANTHER" id="PTHR12499">
    <property type="entry name" value="OPTIC ATROPHY 3 PROTEIN OPA3"/>
    <property type="match status" value="1"/>
</dbReference>
<dbReference type="InterPro" id="IPR010754">
    <property type="entry name" value="OPA3-like"/>
</dbReference>
<dbReference type="InterPro" id="IPR019783">
    <property type="entry name" value="SDO1/SBDS_N"/>
</dbReference>
<feature type="compositionally biased region" description="Basic and acidic residues" evidence="3">
    <location>
        <begin position="156"/>
        <end position="168"/>
    </location>
</feature>
<gene>
    <name evidence="5" type="ORF">jhhlp_007150</name>
</gene>
<dbReference type="PANTHER" id="PTHR12499:SF0">
    <property type="entry name" value="OPTIC ATROPHY 3 PROTEIN"/>
    <property type="match status" value="1"/>
</dbReference>
<dbReference type="OrthoDB" id="2129069at2759"/>
<dbReference type="Proteomes" id="UP000233524">
    <property type="component" value="Unassembled WGS sequence"/>
</dbReference>
<protein>
    <recommendedName>
        <fullName evidence="4">Ribosome maturation protein SDO1/SBDS N-terminal domain-containing protein</fullName>
    </recommendedName>
</protein>
<accession>A0A2N3N1X2</accession>
<dbReference type="InParanoid" id="A0A2N3N1X2"/>
<evidence type="ECO:0000259" key="4">
    <source>
        <dbReference type="Pfam" id="PF01172"/>
    </source>
</evidence>
<dbReference type="GO" id="GO:0019216">
    <property type="term" value="P:regulation of lipid metabolic process"/>
    <property type="evidence" value="ECO:0007669"/>
    <property type="project" value="TreeGrafter"/>
</dbReference>
<sequence>MARGEAIKTRVHLKGNHQDFIVFVDDADTYKKWKTDRSIPLAHFISSFKIFGTGGQGTQGIYDAPSKGDLENQFDTTDEDAIIKKILEEGEAQEMEMPERQGNTNDSYNSTKTRWSDGFTVVESDLIKSEPELNRRFLPNIYRRVMPQLLISDHNQPGRDRSREEKPGHRGASLTATMVPLPLFKLAALFVRHISKYGANQIKAAAHDHPRFRAFAARHGQSIHQLNMRLSVALLRNVDAEMRAKELAEAPTVKTKEQVEKEEASKKEGSSSGSGSSGSKSRPKWQSVWKRKFRQLPEAKAVSLFADVVGDAFILGVAGGLLIFEYWRASQKPDQNLERIKALTDKIEEMKLREEELVELEEKQRVRMDRLEEALRVLRDPKTKKPLLPSLQPSDPQPTG</sequence>
<name>A0A2N3N1X2_9PEZI</name>
<evidence type="ECO:0000256" key="3">
    <source>
        <dbReference type="SAM" id="MobiDB-lite"/>
    </source>
</evidence>